<dbReference type="InterPro" id="IPR001245">
    <property type="entry name" value="Ser-Thr/Tyr_kinase_cat_dom"/>
</dbReference>
<keyword evidence="1" id="KW-0808">Transferase</keyword>
<evidence type="ECO:0000256" key="1">
    <source>
        <dbReference type="ARBA" id="ARBA00022527"/>
    </source>
</evidence>
<dbReference type="InterPro" id="IPR011009">
    <property type="entry name" value="Kinase-like_dom_sf"/>
</dbReference>
<evidence type="ECO:0000256" key="3">
    <source>
        <dbReference type="ARBA" id="ARBA00022840"/>
    </source>
</evidence>
<dbReference type="AlphaFoldDB" id="M2PLJ9"/>
<evidence type="ECO:0000256" key="2">
    <source>
        <dbReference type="ARBA" id="ARBA00022741"/>
    </source>
</evidence>
<sequence length="1110" mass="125230">MRGQRVLYEISEAMRENRCDSSVSNLRRLENNLEYVRNTTTVLSNMPFLKSLLRLDDINATLEEGHRNLADCLVAFQIRSNVNIEKHMEEYESARLEDAHELSQLCSQLVQNEKKLLMHLNIRDEDVPEAMLAMQRELTQSNLLSDQRTLIETGLVALQHSTRYEPPKETPTWAITYYDVDVDPGSELGGGGFGIVTKAQWRGLPVAVKHMKTNNTKALVREVETWIRLRHDHIVPCYGASVSADPPFIVLRYMQHGHLLQYLQAHPEANRVQLVRASAITQAYRSNTALQIFEVSLGLRHLHGERIVHGDIKGVNILVDDAGKACITDFGLAFKVESVRNDDPPQRAAGTLRYMAPELMQTGRRTYATDVYAFGMLIYEVLITSLAALRQTFAQRPPFLLETDQDVQSGRLVLERPGSREIRDRGLTDEMWGLLEMCASKEPVQRPTSKDITSKTAAMKKRWKLRGANSTSGSSGVFHPGTNTPDIGATTRSKRSEGPVDPKVYCTNQQHPPHTQSTPRLPTQKAKIHDVWAQYQLLAGMTASVIHSLNSFSIPYTASAISLTTYETFNADTTPQRLFEPELFNASGASGSFGSDRFSTSHQTVQPMNAILSKCIVQMDGMLPNIHVFKHSFGQLASLSRSFAQQCTQQAEQTANSVLEVKLVEEWLERVCRLMEDNVDSDLLGVLIKAIRTKEDLRRLRFDCPRIIRQHEYTHHLPSWSFRPCWEETMDAYRAVLGASNSAARISGLKDDEALRLVELIDELTCHNGFPGDLRRRSLDFLRDLCGKHHIFPTSCILPYPRFRLLEDHPVAGGGFADVWKGVYQGKEVALKVPRLLGGGEVPHKILEAFCKEAVVWKCLRHFNITTFYGIDTSSKLCLVSEWMSHGSVDAYLKQNPTANRLRLVRANCCNIVYTVPTDYDAFKLADTSAGLAYLHEMGIMHGDLKSMNILVNSLKVACLSDFGLAAFDYDDRSSLFGATTVVANSTRWTAPELLDPEEFGFDHAQLTCATDVYSFGMVMWELFTGHIPFHKLKDAAVIRRVFKKDRPLRPLAASDLGLCDEIWNTMQDCWRHEPTQRPAIESVLTRIFENIDDRSSTQLYTPLEWPLSV</sequence>
<evidence type="ECO:0000313" key="8">
    <source>
        <dbReference type="Proteomes" id="UP000016930"/>
    </source>
</evidence>
<keyword evidence="8" id="KW-1185">Reference proteome</keyword>
<protein>
    <recommendedName>
        <fullName evidence="6">Protein kinase domain-containing protein</fullName>
    </recommendedName>
</protein>
<evidence type="ECO:0000313" key="7">
    <source>
        <dbReference type="EMBL" id="EMD37239.1"/>
    </source>
</evidence>
<keyword evidence="3 4" id="KW-0067">ATP-binding</keyword>
<proteinExistence type="predicted"/>
<evidence type="ECO:0000256" key="4">
    <source>
        <dbReference type="PROSITE-ProRule" id="PRU10141"/>
    </source>
</evidence>
<evidence type="ECO:0000256" key="5">
    <source>
        <dbReference type="SAM" id="MobiDB-lite"/>
    </source>
</evidence>
<organism evidence="7 8">
    <name type="scientific">Ceriporiopsis subvermispora (strain B)</name>
    <name type="common">White-rot fungus</name>
    <name type="synonym">Gelatoporia subvermispora</name>
    <dbReference type="NCBI Taxonomy" id="914234"/>
    <lineage>
        <taxon>Eukaryota</taxon>
        <taxon>Fungi</taxon>
        <taxon>Dikarya</taxon>
        <taxon>Basidiomycota</taxon>
        <taxon>Agaricomycotina</taxon>
        <taxon>Agaricomycetes</taxon>
        <taxon>Polyporales</taxon>
        <taxon>Gelatoporiaceae</taxon>
        <taxon>Gelatoporia</taxon>
    </lineage>
</organism>
<evidence type="ECO:0000259" key="6">
    <source>
        <dbReference type="PROSITE" id="PS50011"/>
    </source>
</evidence>
<dbReference type="GO" id="GO:0005524">
    <property type="term" value="F:ATP binding"/>
    <property type="evidence" value="ECO:0007669"/>
    <property type="project" value="UniProtKB-UniRule"/>
</dbReference>
<dbReference type="CDD" id="cd21037">
    <property type="entry name" value="MLKL_NTD"/>
    <property type="match status" value="1"/>
</dbReference>
<feature type="region of interest" description="Disordered" evidence="5">
    <location>
        <begin position="467"/>
        <end position="499"/>
    </location>
</feature>
<keyword evidence="1" id="KW-0418">Kinase</keyword>
<dbReference type="PRINTS" id="PR00109">
    <property type="entry name" value="TYRKINASE"/>
</dbReference>
<dbReference type="Proteomes" id="UP000016930">
    <property type="component" value="Unassembled WGS sequence"/>
</dbReference>
<name>M2PLJ9_CERS8</name>
<dbReference type="OrthoDB" id="346907at2759"/>
<keyword evidence="2 4" id="KW-0547">Nucleotide-binding</keyword>
<feature type="domain" description="Protein kinase" evidence="6">
    <location>
        <begin position="182"/>
        <end position="459"/>
    </location>
</feature>
<dbReference type="PROSITE" id="PS00108">
    <property type="entry name" value="PROTEIN_KINASE_ST"/>
    <property type="match status" value="2"/>
</dbReference>
<dbReference type="SUPFAM" id="SSF56112">
    <property type="entry name" value="Protein kinase-like (PK-like)"/>
    <property type="match status" value="2"/>
</dbReference>
<dbReference type="EMBL" id="KB445797">
    <property type="protein sequence ID" value="EMD37239.1"/>
    <property type="molecule type" value="Genomic_DNA"/>
</dbReference>
<dbReference type="InterPro" id="IPR059179">
    <property type="entry name" value="MLKL-like_MCAfunc"/>
</dbReference>
<dbReference type="STRING" id="914234.M2PLJ9"/>
<feature type="compositionally biased region" description="Polar residues" evidence="5">
    <location>
        <begin position="468"/>
        <end position="485"/>
    </location>
</feature>
<dbReference type="InterPro" id="IPR008271">
    <property type="entry name" value="Ser/Thr_kinase_AS"/>
</dbReference>
<dbReference type="SMART" id="SM00220">
    <property type="entry name" value="S_TKc"/>
    <property type="match status" value="2"/>
</dbReference>
<dbReference type="GO" id="GO:0004674">
    <property type="term" value="F:protein serine/threonine kinase activity"/>
    <property type="evidence" value="ECO:0007669"/>
    <property type="project" value="UniProtKB-KW"/>
</dbReference>
<dbReference type="PROSITE" id="PS00107">
    <property type="entry name" value="PROTEIN_KINASE_ATP"/>
    <property type="match status" value="1"/>
</dbReference>
<dbReference type="Gene3D" id="1.10.510.10">
    <property type="entry name" value="Transferase(Phosphotransferase) domain 1"/>
    <property type="match status" value="2"/>
</dbReference>
<accession>M2PLJ9</accession>
<dbReference type="InterPro" id="IPR017441">
    <property type="entry name" value="Protein_kinase_ATP_BS"/>
</dbReference>
<keyword evidence="1" id="KW-0723">Serine/threonine-protein kinase</keyword>
<reference evidence="7 8" key="1">
    <citation type="journal article" date="2012" name="Proc. Natl. Acad. Sci. U.S.A.">
        <title>Comparative genomics of Ceriporiopsis subvermispora and Phanerochaete chrysosporium provide insight into selective ligninolysis.</title>
        <authorList>
            <person name="Fernandez-Fueyo E."/>
            <person name="Ruiz-Duenas F.J."/>
            <person name="Ferreira P."/>
            <person name="Floudas D."/>
            <person name="Hibbett D.S."/>
            <person name="Canessa P."/>
            <person name="Larrondo L.F."/>
            <person name="James T.Y."/>
            <person name="Seelenfreund D."/>
            <person name="Lobos S."/>
            <person name="Polanco R."/>
            <person name="Tello M."/>
            <person name="Honda Y."/>
            <person name="Watanabe T."/>
            <person name="Watanabe T."/>
            <person name="Ryu J.S."/>
            <person name="Kubicek C.P."/>
            <person name="Schmoll M."/>
            <person name="Gaskell J."/>
            <person name="Hammel K.E."/>
            <person name="St John F.J."/>
            <person name="Vanden Wymelenberg A."/>
            <person name="Sabat G."/>
            <person name="Splinter BonDurant S."/>
            <person name="Syed K."/>
            <person name="Yadav J.S."/>
            <person name="Doddapaneni H."/>
            <person name="Subramanian V."/>
            <person name="Lavin J.L."/>
            <person name="Oguiza J.A."/>
            <person name="Perez G."/>
            <person name="Pisabarro A.G."/>
            <person name="Ramirez L."/>
            <person name="Santoyo F."/>
            <person name="Master E."/>
            <person name="Coutinho P.M."/>
            <person name="Henrissat B."/>
            <person name="Lombard V."/>
            <person name="Magnuson J.K."/>
            <person name="Kuees U."/>
            <person name="Hori C."/>
            <person name="Igarashi K."/>
            <person name="Samejima M."/>
            <person name="Held B.W."/>
            <person name="Barry K.W."/>
            <person name="LaButti K.M."/>
            <person name="Lapidus A."/>
            <person name="Lindquist E.A."/>
            <person name="Lucas S.M."/>
            <person name="Riley R."/>
            <person name="Salamov A.A."/>
            <person name="Hoffmeister D."/>
            <person name="Schwenk D."/>
            <person name="Hadar Y."/>
            <person name="Yarden O."/>
            <person name="de Vries R.P."/>
            <person name="Wiebenga A."/>
            <person name="Stenlid J."/>
            <person name="Eastwood D."/>
            <person name="Grigoriev I.V."/>
            <person name="Berka R.M."/>
            <person name="Blanchette R.A."/>
            <person name="Kersten P."/>
            <person name="Martinez A.T."/>
            <person name="Vicuna R."/>
            <person name="Cullen D."/>
        </authorList>
    </citation>
    <scope>NUCLEOTIDE SEQUENCE [LARGE SCALE GENOMIC DNA]</scope>
    <source>
        <strain evidence="7 8">B</strain>
    </source>
</reference>
<feature type="binding site" evidence="4">
    <location>
        <position position="209"/>
    </location>
    <ligand>
        <name>ATP</name>
        <dbReference type="ChEBI" id="CHEBI:30616"/>
    </ligand>
</feature>
<gene>
    <name evidence="7" type="ORF">CERSUDRAFT_123937</name>
</gene>
<dbReference type="PANTHER" id="PTHR44329">
    <property type="entry name" value="SERINE/THREONINE-PROTEIN KINASE TNNI3K-RELATED"/>
    <property type="match status" value="1"/>
</dbReference>
<dbReference type="PROSITE" id="PS50011">
    <property type="entry name" value="PROTEIN_KINASE_DOM"/>
    <property type="match status" value="2"/>
</dbReference>
<dbReference type="InterPro" id="IPR051681">
    <property type="entry name" value="Ser/Thr_Kinases-Pseudokinases"/>
</dbReference>
<dbReference type="Pfam" id="PF07714">
    <property type="entry name" value="PK_Tyr_Ser-Thr"/>
    <property type="match status" value="2"/>
</dbReference>
<dbReference type="InterPro" id="IPR000719">
    <property type="entry name" value="Prot_kinase_dom"/>
</dbReference>
<dbReference type="HOGENOM" id="CLU_265927_0_0_1"/>
<feature type="domain" description="Protein kinase" evidence="6">
    <location>
        <begin position="805"/>
        <end position="1090"/>
    </location>
</feature>